<dbReference type="InterPro" id="IPR009057">
    <property type="entry name" value="Homeodomain-like_sf"/>
</dbReference>
<dbReference type="InterPro" id="IPR001356">
    <property type="entry name" value="HD"/>
</dbReference>
<keyword evidence="1 4" id="KW-0238">DNA-binding</keyword>
<dbReference type="VEuPathDB" id="FungiDB:CAGL0E00341g"/>
<dbReference type="GO" id="GO:0003677">
    <property type="term" value="F:DNA binding"/>
    <property type="evidence" value="ECO:0007669"/>
    <property type="project" value="UniProtKB-UniRule"/>
</dbReference>
<evidence type="ECO:0000313" key="8">
    <source>
        <dbReference type="EMBL" id="KTB14239.1"/>
    </source>
</evidence>
<evidence type="ECO:0000256" key="3">
    <source>
        <dbReference type="ARBA" id="ARBA00023242"/>
    </source>
</evidence>
<dbReference type="EMBL" id="LLZZ01000180">
    <property type="protein sequence ID" value="KTA95805.1"/>
    <property type="molecule type" value="Genomic_DNA"/>
</dbReference>
<evidence type="ECO:0000256" key="2">
    <source>
        <dbReference type="ARBA" id="ARBA00023155"/>
    </source>
</evidence>
<evidence type="ECO:0000256" key="1">
    <source>
        <dbReference type="ARBA" id="ARBA00023125"/>
    </source>
</evidence>
<dbReference type="Gene3D" id="1.10.10.60">
    <property type="entry name" value="Homeodomain-like"/>
    <property type="match status" value="1"/>
</dbReference>
<comment type="subcellular location">
    <subcellularLocation>
        <location evidence="4 5">Nucleus</location>
    </subcellularLocation>
</comment>
<dbReference type="GO" id="GO:0000981">
    <property type="term" value="F:DNA-binding transcription factor activity, RNA polymerase II-specific"/>
    <property type="evidence" value="ECO:0007669"/>
    <property type="project" value="InterPro"/>
</dbReference>
<proteinExistence type="predicted"/>
<evidence type="ECO:0000313" key="7">
    <source>
        <dbReference type="EMBL" id="KTA95805.1"/>
    </source>
</evidence>
<dbReference type="SUPFAM" id="SSF46689">
    <property type="entry name" value="Homeodomain-like"/>
    <property type="match status" value="1"/>
</dbReference>
<dbReference type="Proteomes" id="UP000054886">
    <property type="component" value="Unassembled WGS sequence"/>
</dbReference>
<evidence type="ECO:0000256" key="5">
    <source>
        <dbReference type="RuleBase" id="RU000682"/>
    </source>
</evidence>
<dbReference type="InterPro" id="IPR017970">
    <property type="entry name" value="Homeobox_CS"/>
</dbReference>
<dbReference type="VEuPathDB" id="FungiDB:B1J91_E00341g"/>
<dbReference type="CDD" id="cd00086">
    <property type="entry name" value="homeodomain"/>
    <property type="match status" value="1"/>
</dbReference>
<dbReference type="SMART" id="SM00389">
    <property type="entry name" value="HOX"/>
    <property type="match status" value="1"/>
</dbReference>
<feature type="DNA-binding region" description="Homeobox" evidence="4">
    <location>
        <begin position="76"/>
        <end position="135"/>
    </location>
</feature>
<dbReference type="VEuPathDB" id="FungiDB:GWK60_E00121"/>
<dbReference type="PROSITE" id="PS50071">
    <property type="entry name" value="HOMEOBOX_2"/>
    <property type="match status" value="1"/>
</dbReference>
<protein>
    <submittedName>
        <fullName evidence="8">Mating-type-like protein A1</fullName>
    </submittedName>
</protein>
<reference evidence="8 9" key="1">
    <citation type="submission" date="2015-10" db="EMBL/GenBank/DDBJ databases">
        <title>Draft genomes sequences of Candida glabrata isolates 1A, 1B, 2A, 2B, 3A and 3B.</title>
        <authorList>
            <person name="Haavelsrud O.E."/>
            <person name="Gaustad P."/>
        </authorList>
    </citation>
    <scope>NUCLEOTIDE SEQUENCE [LARGE SCALE GENOMIC DNA]</scope>
    <source>
        <strain evidence="8">910700640</strain>
    </source>
</reference>
<gene>
    <name evidence="7" type="ORF">AO440_000183</name>
    <name evidence="8" type="ORF">AO440_004686</name>
</gene>
<dbReference type="EMBL" id="LLZZ01000001">
    <property type="protein sequence ID" value="KTB14239.1"/>
    <property type="molecule type" value="Genomic_DNA"/>
</dbReference>
<name>A0A0W0DQU0_CANGB</name>
<feature type="domain" description="Homeobox" evidence="6">
    <location>
        <begin position="74"/>
        <end position="134"/>
    </location>
</feature>
<dbReference type="GO" id="GO:0005634">
    <property type="term" value="C:nucleus"/>
    <property type="evidence" value="ECO:0007669"/>
    <property type="project" value="UniProtKB-SubCell"/>
</dbReference>
<evidence type="ECO:0000259" key="6">
    <source>
        <dbReference type="PROSITE" id="PS50071"/>
    </source>
</evidence>
<accession>A0A0W0DQU0</accession>
<evidence type="ECO:0000313" key="9">
    <source>
        <dbReference type="Proteomes" id="UP000054886"/>
    </source>
</evidence>
<keyword evidence="3 4" id="KW-0539">Nucleus</keyword>
<dbReference type="AlphaFoldDB" id="A0A0W0DQU0"/>
<dbReference type="VEuPathDB" id="FungiDB:GVI51_E00121"/>
<keyword evidence="2 4" id="KW-0371">Homeobox</keyword>
<sequence>MTVDPIQDLRNICLQILQSVSSNTLLEEETWDYNTISTTNTDNKLINNIDLPKQTREALRRSASQYLLYCQRKNQTYTTRKPLPAKAKLQLVETFSKKRYLTRCEKHQLAVQCGITTNQVQIWFANRRKRSKDLNNRD</sequence>
<dbReference type="PROSITE" id="PS00027">
    <property type="entry name" value="HOMEOBOX_1"/>
    <property type="match status" value="1"/>
</dbReference>
<comment type="caution">
    <text evidence="8">The sequence shown here is derived from an EMBL/GenBank/DDBJ whole genome shotgun (WGS) entry which is preliminary data.</text>
</comment>
<dbReference type="Pfam" id="PF00046">
    <property type="entry name" value="Homeodomain"/>
    <property type="match status" value="1"/>
</dbReference>
<organism evidence="8 9">
    <name type="scientific">Candida glabrata</name>
    <name type="common">Yeast</name>
    <name type="synonym">Torulopsis glabrata</name>
    <dbReference type="NCBI Taxonomy" id="5478"/>
    <lineage>
        <taxon>Eukaryota</taxon>
        <taxon>Fungi</taxon>
        <taxon>Dikarya</taxon>
        <taxon>Ascomycota</taxon>
        <taxon>Saccharomycotina</taxon>
        <taxon>Saccharomycetes</taxon>
        <taxon>Saccharomycetales</taxon>
        <taxon>Saccharomycetaceae</taxon>
        <taxon>Nakaseomyces</taxon>
    </lineage>
</organism>
<evidence type="ECO:0000256" key="4">
    <source>
        <dbReference type="PROSITE-ProRule" id="PRU00108"/>
    </source>
</evidence>